<evidence type="ECO:0000313" key="2">
    <source>
        <dbReference type="Proteomes" id="UP000887116"/>
    </source>
</evidence>
<comment type="caution">
    <text evidence="1">The sequence shown here is derived from an EMBL/GenBank/DDBJ whole genome shotgun (WGS) entry which is preliminary data.</text>
</comment>
<gene>
    <name evidence="1" type="ORF">TNCT_474691</name>
</gene>
<dbReference type="EMBL" id="BMAO01031894">
    <property type="protein sequence ID" value="GFQ78377.1"/>
    <property type="molecule type" value="Genomic_DNA"/>
</dbReference>
<reference evidence="1" key="1">
    <citation type="submission" date="2020-07" db="EMBL/GenBank/DDBJ databases">
        <title>Multicomponent nature underlies the extraordinary mechanical properties of spider dragline silk.</title>
        <authorList>
            <person name="Kono N."/>
            <person name="Nakamura H."/>
            <person name="Mori M."/>
            <person name="Yoshida Y."/>
            <person name="Ohtoshi R."/>
            <person name="Malay A.D."/>
            <person name="Moran D.A.P."/>
            <person name="Tomita M."/>
            <person name="Numata K."/>
            <person name="Arakawa K."/>
        </authorList>
    </citation>
    <scope>NUCLEOTIDE SEQUENCE</scope>
</reference>
<name>A0A8X6HP60_TRICU</name>
<protein>
    <submittedName>
        <fullName evidence="1">Uncharacterized protein</fullName>
    </submittedName>
</protein>
<organism evidence="1 2">
    <name type="scientific">Trichonephila clavata</name>
    <name type="common">Joro spider</name>
    <name type="synonym">Nephila clavata</name>
    <dbReference type="NCBI Taxonomy" id="2740835"/>
    <lineage>
        <taxon>Eukaryota</taxon>
        <taxon>Metazoa</taxon>
        <taxon>Ecdysozoa</taxon>
        <taxon>Arthropoda</taxon>
        <taxon>Chelicerata</taxon>
        <taxon>Arachnida</taxon>
        <taxon>Araneae</taxon>
        <taxon>Araneomorphae</taxon>
        <taxon>Entelegynae</taxon>
        <taxon>Araneoidea</taxon>
        <taxon>Nephilidae</taxon>
        <taxon>Trichonephila</taxon>
    </lineage>
</organism>
<evidence type="ECO:0000313" key="1">
    <source>
        <dbReference type="EMBL" id="GFQ78377.1"/>
    </source>
</evidence>
<dbReference type="Proteomes" id="UP000887116">
    <property type="component" value="Unassembled WGS sequence"/>
</dbReference>
<keyword evidence="2" id="KW-1185">Reference proteome</keyword>
<dbReference type="AlphaFoldDB" id="A0A8X6HP60"/>
<accession>A0A8X6HP60</accession>
<sequence>MHVNCPATRTLTSAEEGSRLEPLNLASSDNLLVSFFDGRINRKDIRFHPYTTCCSIYCWTSEDLRARTDGISMDGLCVK</sequence>
<proteinExistence type="predicted"/>